<dbReference type="PANTHER" id="PTHR40240:SF1">
    <property type="entry name" value="PLEXUS, ISOFORM A"/>
    <property type="match status" value="1"/>
</dbReference>
<organism evidence="2 3">
    <name type="scientific">Papilio machaon</name>
    <name type="common">Old World swallowtail butterfly</name>
    <dbReference type="NCBI Taxonomy" id="76193"/>
    <lineage>
        <taxon>Eukaryota</taxon>
        <taxon>Metazoa</taxon>
        <taxon>Ecdysozoa</taxon>
        <taxon>Arthropoda</taxon>
        <taxon>Hexapoda</taxon>
        <taxon>Insecta</taxon>
        <taxon>Pterygota</taxon>
        <taxon>Neoptera</taxon>
        <taxon>Endopterygota</taxon>
        <taxon>Lepidoptera</taxon>
        <taxon>Glossata</taxon>
        <taxon>Ditrysia</taxon>
        <taxon>Papilionoidea</taxon>
        <taxon>Papilionidae</taxon>
        <taxon>Papilioninae</taxon>
        <taxon>Papilio</taxon>
    </lineage>
</organism>
<keyword evidence="3" id="KW-1185">Reference proteome</keyword>
<feature type="region of interest" description="Disordered" evidence="1">
    <location>
        <begin position="150"/>
        <end position="180"/>
    </location>
</feature>
<name>A0A0N1PH08_PAPMA</name>
<accession>A0A0N1PH08</accession>
<dbReference type="Proteomes" id="UP000053240">
    <property type="component" value="Unassembled WGS sequence"/>
</dbReference>
<dbReference type="EMBL" id="KQ460141">
    <property type="protein sequence ID" value="KPJ17481.1"/>
    <property type="molecule type" value="Genomic_DNA"/>
</dbReference>
<reference evidence="2 3" key="1">
    <citation type="journal article" date="2015" name="Nat. Commun.">
        <title>Outbred genome sequencing and CRISPR/Cas9 gene editing in butterflies.</title>
        <authorList>
            <person name="Li X."/>
            <person name="Fan D."/>
            <person name="Zhang W."/>
            <person name="Liu G."/>
            <person name="Zhang L."/>
            <person name="Zhao L."/>
            <person name="Fang X."/>
            <person name="Chen L."/>
            <person name="Dong Y."/>
            <person name="Chen Y."/>
            <person name="Ding Y."/>
            <person name="Zhao R."/>
            <person name="Feng M."/>
            <person name="Zhu Y."/>
            <person name="Feng Y."/>
            <person name="Jiang X."/>
            <person name="Zhu D."/>
            <person name="Xiang H."/>
            <person name="Feng X."/>
            <person name="Li S."/>
            <person name="Wang J."/>
            <person name="Zhang G."/>
            <person name="Kronforst M.R."/>
            <person name="Wang W."/>
        </authorList>
    </citation>
    <scope>NUCLEOTIDE SEQUENCE [LARGE SCALE GENOMIC DNA]</scope>
    <source>
        <strain evidence="2">Ya'a_city_454_Pm</strain>
        <tissue evidence="2">Whole body</tissue>
    </source>
</reference>
<dbReference type="PANTHER" id="PTHR40240">
    <property type="entry name" value="PLEXUS, ISOFORM A"/>
    <property type="match status" value="1"/>
</dbReference>
<gene>
    <name evidence="2" type="ORF">RR48_03644</name>
</gene>
<dbReference type="InParanoid" id="A0A0N1PH08"/>
<sequence>MNGDRVIPTPPSTTSDRTVASNSVCTSIYCFLCGLHSDFTLARILYGQPQGNAPYFPCLLTHQEFPFLVQRRTESSLLLENGDYAVVCLDCYESLRTQAQDYERRGVPVDKREYNWLQQPPPPEDSADVTIARLPSGDRSDKLIPQSLVVSRSASKRNSPKHSTALPDRRLAPTKLEKPDQGVKKLSANWRCALPTVSRVALYRSSALQLHILVM</sequence>
<proteinExistence type="predicted"/>
<dbReference type="STRING" id="76193.A0A0N1PH08"/>
<evidence type="ECO:0000313" key="3">
    <source>
        <dbReference type="Proteomes" id="UP000053240"/>
    </source>
</evidence>
<protein>
    <submittedName>
        <fullName evidence="2">Uncharacterized protein</fullName>
    </submittedName>
</protein>
<feature type="compositionally biased region" description="Basic and acidic residues" evidence="1">
    <location>
        <begin position="167"/>
        <end position="180"/>
    </location>
</feature>
<evidence type="ECO:0000313" key="2">
    <source>
        <dbReference type="EMBL" id="KPJ17481.1"/>
    </source>
</evidence>
<dbReference type="AlphaFoldDB" id="A0A0N1PH08"/>
<evidence type="ECO:0000256" key="1">
    <source>
        <dbReference type="SAM" id="MobiDB-lite"/>
    </source>
</evidence>